<evidence type="ECO:0000313" key="2">
    <source>
        <dbReference type="EMBL" id="BBC36738.1"/>
    </source>
</evidence>
<dbReference type="InterPro" id="IPR050266">
    <property type="entry name" value="AB_hydrolase_sf"/>
</dbReference>
<feature type="domain" description="AB hydrolase-1" evidence="1">
    <location>
        <begin position="21"/>
        <end position="269"/>
    </location>
</feature>
<dbReference type="Gene3D" id="3.40.50.1820">
    <property type="entry name" value="alpha/beta hydrolase"/>
    <property type="match status" value="1"/>
</dbReference>
<dbReference type="PRINTS" id="PR00111">
    <property type="entry name" value="ABHYDROLASE"/>
</dbReference>
<dbReference type="SUPFAM" id="SSF53474">
    <property type="entry name" value="alpha/beta-Hydrolases"/>
    <property type="match status" value="1"/>
</dbReference>
<keyword evidence="3" id="KW-1185">Reference proteome</keyword>
<dbReference type="InterPro" id="IPR029058">
    <property type="entry name" value="AB_hydrolase_fold"/>
</dbReference>
<reference evidence="2 3" key="1">
    <citation type="journal article" date="2010" name="ChemBioChem">
        <title>Cloning and characterization of the biosynthetic gene cluster of 16-membered macrolide antibiotic FD-891: involvement of a dual functional cytochrome P450 monooxygenase catalyzing epoxidation and hydroxylation.</title>
        <authorList>
            <person name="Kudo F."/>
            <person name="Motegi A."/>
            <person name="Mizoue K."/>
            <person name="Eguchi T."/>
        </authorList>
    </citation>
    <scope>NUCLEOTIDE SEQUENCE [LARGE SCALE GENOMIC DNA]</scope>
    <source>
        <strain evidence="2 3">A-8890</strain>
    </source>
</reference>
<dbReference type="PANTHER" id="PTHR43798:SF27">
    <property type="entry name" value="HYDROLASE ALPHA_BETA HYDROLASE FOLD FAMILY"/>
    <property type="match status" value="1"/>
</dbReference>
<sequence length="281" mass="29655">MPTFSAPDGTLLAHHSIGDGPPLVCLPGGPMRASAYLGDLGGLSAHRRLVMLDLRGTGESEVPEDVSSYRCDRLVGDVEALRERLGVERIDLLAHCAGANLAAAYVRRYPERVGRLVLVTPSPIGVGIAVGVDDRLALARLREGEPWFGEAFAALEEVAAGRGTDRHWAAVAPFFHGRWDAAAQALDAADAEQRNSEAAGVFGGEGAFDPEGTRAAFGRFGAPVLVLAGEVDLNSPPGAMGEYAALFPDTRTRFVVQPGAGHHPWLDDPDRFVEAVAGFLG</sequence>
<accession>A0ABM8HLU0</accession>
<dbReference type="EMBL" id="AP018448">
    <property type="protein sequence ID" value="BBC36738.1"/>
    <property type="molecule type" value="Genomic_DNA"/>
</dbReference>
<dbReference type="PANTHER" id="PTHR43798">
    <property type="entry name" value="MONOACYLGLYCEROL LIPASE"/>
    <property type="match status" value="1"/>
</dbReference>
<dbReference type="Proteomes" id="UP001321542">
    <property type="component" value="Chromosome"/>
</dbReference>
<evidence type="ECO:0000313" key="3">
    <source>
        <dbReference type="Proteomes" id="UP001321542"/>
    </source>
</evidence>
<organism evidence="2 3">
    <name type="scientific">Streptomyces graminofaciens</name>
    <dbReference type="NCBI Taxonomy" id="68212"/>
    <lineage>
        <taxon>Bacteria</taxon>
        <taxon>Bacillati</taxon>
        <taxon>Actinomycetota</taxon>
        <taxon>Actinomycetes</taxon>
        <taxon>Kitasatosporales</taxon>
        <taxon>Streptomycetaceae</taxon>
        <taxon>Streptomyces</taxon>
    </lineage>
</organism>
<evidence type="ECO:0000259" key="1">
    <source>
        <dbReference type="Pfam" id="PF00561"/>
    </source>
</evidence>
<protein>
    <submittedName>
        <fullName evidence="2">Alpha/beta hydrolase</fullName>
    </submittedName>
</protein>
<reference evidence="2 3" key="2">
    <citation type="journal article" date="2023" name="ChemBioChem">
        <title>Acyltransferase Domain Exchange between Two Independent Type I Polyketide Synthases in the Same Producer Strain of Macrolide Antibiotics.</title>
        <authorList>
            <person name="Kudo F."/>
            <person name="Kishikawa K."/>
            <person name="Tsuboi K."/>
            <person name="Kido T."/>
            <person name="Usui T."/>
            <person name="Hashimoto J."/>
            <person name="Shin-Ya K."/>
            <person name="Miyanaga A."/>
            <person name="Eguchi T."/>
        </authorList>
    </citation>
    <scope>NUCLEOTIDE SEQUENCE [LARGE SCALE GENOMIC DNA]</scope>
    <source>
        <strain evidence="2 3">A-8890</strain>
    </source>
</reference>
<keyword evidence="2" id="KW-0378">Hydrolase</keyword>
<dbReference type="InterPro" id="IPR000073">
    <property type="entry name" value="AB_hydrolase_1"/>
</dbReference>
<proteinExistence type="predicted"/>
<name>A0ABM8HLU0_9ACTN</name>
<dbReference type="GO" id="GO:0016787">
    <property type="term" value="F:hydrolase activity"/>
    <property type="evidence" value="ECO:0007669"/>
    <property type="project" value="UniProtKB-KW"/>
</dbReference>
<dbReference type="RefSeq" id="WP_286256998.1">
    <property type="nucleotide sequence ID" value="NZ_AP018448.1"/>
</dbReference>
<gene>
    <name evidence="2" type="ORF">SGFS_080320</name>
</gene>
<dbReference type="Pfam" id="PF00561">
    <property type="entry name" value="Abhydrolase_1"/>
    <property type="match status" value="1"/>
</dbReference>